<accession>A0ABW1EKP3</accession>
<dbReference type="InterPro" id="IPR000600">
    <property type="entry name" value="ROK"/>
</dbReference>
<dbReference type="Pfam" id="PF13412">
    <property type="entry name" value="HTH_24"/>
    <property type="match status" value="1"/>
</dbReference>
<keyword evidence="3" id="KW-1185">Reference proteome</keyword>
<dbReference type="RefSeq" id="WP_263333262.1">
    <property type="nucleotide sequence ID" value="NZ_JAGSYH010000001.1"/>
</dbReference>
<dbReference type="InterPro" id="IPR036390">
    <property type="entry name" value="WH_DNA-bd_sf"/>
</dbReference>
<evidence type="ECO:0000313" key="3">
    <source>
        <dbReference type="Proteomes" id="UP001596091"/>
    </source>
</evidence>
<comment type="similarity">
    <text evidence="1">Belongs to the ROK (NagC/XylR) family.</text>
</comment>
<reference evidence="3" key="1">
    <citation type="journal article" date="2019" name="Int. J. Syst. Evol. Microbiol.">
        <title>The Global Catalogue of Microorganisms (GCM) 10K type strain sequencing project: providing services to taxonomists for standard genome sequencing and annotation.</title>
        <authorList>
            <consortium name="The Broad Institute Genomics Platform"/>
            <consortium name="The Broad Institute Genome Sequencing Center for Infectious Disease"/>
            <person name="Wu L."/>
            <person name="Ma J."/>
        </authorList>
    </citation>
    <scope>NUCLEOTIDE SEQUENCE [LARGE SCALE GENOMIC DNA]</scope>
    <source>
        <strain evidence="3">JCM 4087</strain>
    </source>
</reference>
<dbReference type="Gene3D" id="1.10.10.10">
    <property type="entry name" value="Winged helix-like DNA-binding domain superfamily/Winged helix DNA-binding domain"/>
    <property type="match status" value="1"/>
</dbReference>
<dbReference type="EMBL" id="JBHSPH010000010">
    <property type="protein sequence ID" value="MFC5864436.1"/>
    <property type="molecule type" value="Genomic_DNA"/>
</dbReference>
<comment type="caution">
    <text evidence="2">The sequence shown here is derived from an EMBL/GenBank/DDBJ whole genome shotgun (WGS) entry which is preliminary data.</text>
</comment>
<dbReference type="Gene3D" id="3.30.420.40">
    <property type="match status" value="2"/>
</dbReference>
<protein>
    <submittedName>
        <fullName evidence="2">ROK family protein</fullName>
    </submittedName>
</protein>
<name>A0ABW1EKP3_9BACT</name>
<organism evidence="2 3">
    <name type="scientific">Acidicapsa dinghuensis</name>
    <dbReference type="NCBI Taxonomy" id="2218256"/>
    <lineage>
        <taxon>Bacteria</taxon>
        <taxon>Pseudomonadati</taxon>
        <taxon>Acidobacteriota</taxon>
        <taxon>Terriglobia</taxon>
        <taxon>Terriglobales</taxon>
        <taxon>Acidobacteriaceae</taxon>
        <taxon>Acidicapsa</taxon>
    </lineage>
</organism>
<dbReference type="SUPFAM" id="SSF53067">
    <property type="entry name" value="Actin-like ATPase domain"/>
    <property type="match status" value="1"/>
</dbReference>
<gene>
    <name evidence="2" type="ORF">ACFPT7_19170</name>
</gene>
<proteinExistence type="inferred from homology"/>
<dbReference type="PANTHER" id="PTHR18964">
    <property type="entry name" value="ROK (REPRESSOR, ORF, KINASE) FAMILY"/>
    <property type="match status" value="1"/>
</dbReference>
<evidence type="ECO:0000313" key="2">
    <source>
        <dbReference type="EMBL" id="MFC5864436.1"/>
    </source>
</evidence>
<dbReference type="InterPro" id="IPR043129">
    <property type="entry name" value="ATPase_NBD"/>
</dbReference>
<dbReference type="Pfam" id="PF00480">
    <property type="entry name" value="ROK"/>
    <property type="match status" value="1"/>
</dbReference>
<dbReference type="PANTHER" id="PTHR18964:SF149">
    <property type="entry name" value="BIFUNCTIONAL UDP-N-ACETYLGLUCOSAMINE 2-EPIMERASE_N-ACETYLMANNOSAMINE KINASE"/>
    <property type="match status" value="1"/>
</dbReference>
<dbReference type="InterPro" id="IPR036388">
    <property type="entry name" value="WH-like_DNA-bd_sf"/>
</dbReference>
<evidence type="ECO:0000256" key="1">
    <source>
        <dbReference type="ARBA" id="ARBA00006479"/>
    </source>
</evidence>
<dbReference type="Proteomes" id="UP001596091">
    <property type="component" value="Unassembled WGS sequence"/>
</dbReference>
<dbReference type="SUPFAM" id="SSF46785">
    <property type="entry name" value="Winged helix' DNA-binding domain"/>
    <property type="match status" value="1"/>
</dbReference>
<sequence>MKKESLSVGRPAHLRHTNALTILKLLREAGTCSRADLVRASGLSAPTITNVVNDLISAKLVSPLGEGASSGGRPPDMLAFNAERGCLIGVQLSAHQMSFLMTDLMGKQLDTATVSLVDQKTTPEAICQLIGVQVRTLLRKHKMAREQLLALVAAMPAIVNVDEGIVVAISTLQGWRKVRFHALMRKVVDCHVIVENDTNLAALGEQHRGAAVFHESFVLVQIDANVSAGIVLGGRIHHGAQWAAGEIGYLRLPHVARKFPALHEFGELEQVLTNRAIVEGFRECKEAIAAGSAAKEVMDAQRVFELAHAGDACAKKVVQSRAALVGDILVNLSLILNPGLILVGGAVGSHPEMLSLVQQHLQRAEFAVPEIAPATLGDAAVLWGAISMALEALPGILLPQPQG</sequence>